<comment type="similarity">
    <text evidence="1">Belongs to the SWC5 family.</text>
</comment>
<dbReference type="GO" id="GO:0000812">
    <property type="term" value="C:Swr1 complex"/>
    <property type="evidence" value="ECO:0007669"/>
    <property type="project" value="TreeGrafter"/>
</dbReference>
<feature type="compositionally biased region" description="Acidic residues" evidence="3">
    <location>
        <begin position="118"/>
        <end position="140"/>
    </location>
</feature>
<sequence>MPSDQKEDFNTTATTTQTPIEPSTNPEPPSISAILDDEDYNSDEDSDFAPGIDDDEEDGNDSDSSDDTSRQPSPKPAAASETVTLPPPSTDSSTETVTKAETTITTNEIKTKQVTKDDDGDFEADPADEPELDETIEGGVEDTGPGGEIKTRAQRAKEQEQRKAFKTTAPVKADSAVDSIWAQMKTSWRPAAASPTSESTPTPPPLATTPAAETKEETYIFAGEVVTKTTTSTKTITTTKPLTSASSSTGNKLPLRRPKRRSSAFDTDGPSQPKAKKLNTLEKSKLDWVGFTKTEGLEEELEKHGKGGKGYIERQNFLDRTGGRI</sequence>
<feature type="compositionally biased region" description="Polar residues" evidence="3">
    <location>
        <begin position="241"/>
        <end position="251"/>
    </location>
</feature>
<feature type="compositionally biased region" description="Low complexity" evidence="3">
    <location>
        <begin position="190"/>
        <end position="200"/>
    </location>
</feature>
<dbReference type="PANTHER" id="PTHR48407">
    <property type="entry name" value="CRANIOFACIAL DEVELOPMENT PROTEIN 1"/>
    <property type="match status" value="1"/>
</dbReference>
<evidence type="ECO:0000313" key="5">
    <source>
        <dbReference type="EMBL" id="RPA86533.1"/>
    </source>
</evidence>
<dbReference type="InterPro" id="IPR027124">
    <property type="entry name" value="Swc5/CFDP1/2"/>
</dbReference>
<evidence type="ECO:0000256" key="3">
    <source>
        <dbReference type="SAM" id="MobiDB-lite"/>
    </source>
</evidence>
<dbReference type="PANTHER" id="PTHR48407:SF1">
    <property type="entry name" value="CRANIOFACIAL DEVELOPMENT PROTEIN 1"/>
    <property type="match status" value="1"/>
</dbReference>
<dbReference type="Proteomes" id="UP000275078">
    <property type="component" value="Unassembled WGS sequence"/>
</dbReference>
<organism evidence="5 6">
    <name type="scientific">Ascobolus immersus RN42</name>
    <dbReference type="NCBI Taxonomy" id="1160509"/>
    <lineage>
        <taxon>Eukaryota</taxon>
        <taxon>Fungi</taxon>
        <taxon>Dikarya</taxon>
        <taxon>Ascomycota</taxon>
        <taxon>Pezizomycotina</taxon>
        <taxon>Pezizomycetes</taxon>
        <taxon>Pezizales</taxon>
        <taxon>Ascobolaceae</taxon>
        <taxon>Ascobolus</taxon>
    </lineage>
</organism>
<dbReference type="OrthoDB" id="445677at2759"/>
<reference evidence="5 6" key="1">
    <citation type="journal article" date="2018" name="Nat. Ecol. Evol.">
        <title>Pezizomycetes genomes reveal the molecular basis of ectomycorrhizal truffle lifestyle.</title>
        <authorList>
            <person name="Murat C."/>
            <person name="Payen T."/>
            <person name="Noel B."/>
            <person name="Kuo A."/>
            <person name="Morin E."/>
            <person name="Chen J."/>
            <person name="Kohler A."/>
            <person name="Krizsan K."/>
            <person name="Balestrini R."/>
            <person name="Da Silva C."/>
            <person name="Montanini B."/>
            <person name="Hainaut M."/>
            <person name="Levati E."/>
            <person name="Barry K.W."/>
            <person name="Belfiori B."/>
            <person name="Cichocki N."/>
            <person name="Clum A."/>
            <person name="Dockter R.B."/>
            <person name="Fauchery L."/>
            <person name="Guy J."/>
            <person name="Iotti M."/>
            <person name="Le Tacon F."/>
            <person name="Lindquist E.A."/>
            <person name="Lipzen A."/>
            <person name="Malagnac F."/>
            <person name="Mello A."/>
            <person name="Molinier V."/>
            <person name="Miyauchi S."/>
            <person name="Poulain J."/>
            <person name="Riccioni C."/>
            <person name="Rubini A."/>
            <person name="Sitrit Y."/>
            <person name="Splivallo R."/>
            <person name="Traeger S."/>
            <person name="Wang M."/>
            <person name="Zifcakova L."/>
            <person name="Wipf D."/>
            <person name="Zambonelli A."/>
            <person name="Paolocci F."/>
            <person name="Nowrousian M."/>
            <person name="Ottonello S."/>
            <person name="Baldrian P."/>
            <person name="Spatafora J.W."/>
            <person name="Henrissat B."/>
            <person name="Nagy L.G."/>
            <person name="Aury J.M."/>
            <person name="Wincker P."/>
            <person name="Grigoriev I.V."/>
            <person name="Bonfante P."/>
            <person name="Martin F.M."/>
        </authorList>
    </citation>
    <scope>NUCLEOTIDE SEQUENCE [LARGE SCALE GENOMIC DNA]</scope>
    <source>
        <strain evidence="5 6">RN42</strain>
    </source>
</reference>
<dbReference type="PROSITE" id="PS51279">
    <property type="entry name" value="BCNT_C"/>
    <property type="match status" value="1"/>
</dbReference>
<dbReference type="STRING" id="1160509.A0A3N4IK63"/>
<feature type="compositionally biased region" description="Low complexity" evidence="3">
    <location>
        <begin position="227"/>
        <end position="240"/>
    </location>
</feature>
<proteinExistence type="inferred from homology"/>
<evidence type="ECO:0000256" key="1">
    <source>
        <dbReference type="ARBA" id="ARBA00010465"/>
    </source>
</evidence>
<name>A0A3N4IK63_ASCIM</name>
<keyword evidence="6" id="KW-1185">Reference proteome</keyword>
<protein>
    <recommendedName>
        <fullName evidence="2">SWR1-complex protein 5</fullName>
    </recommendedName>
</protein>
<feature type="compositionally biased region" description="Acidic residues" evidence="3">
    <location>
        <begin position="35"/>
        <end position="66"/>
    </location>
</feature>
<dbReference type="AlphaFoldDB" id="A0A3N4IK63"/>
<feature type="compositionally biased region" description="Low complexity" evidence="3">
    <location>
        <begin position="94"/>
        <end position="108"/>
    </location>
</feature>
<dbReference type="InterPro" id="IPR011421">
    <property type="entry name" value="BCNT-C"/>
</dbReference>
<dbReference type="EMBL" id="ML119649">
    <property type="protein sequence ID" value="RPA86533.1"/>
    <property type="molecule type" value="Genomic_DNA"/>
</dbReference>
<evidence type="ECO:0000256" key="2">
    <source>
        <dbReference type="ARBA" id="ARBA00019138"/>
    </source>
</evidence>
<accession>A0A3N4IK63</accession>
<feature type="domain" description="BCNT-C" evidence="4">
    <location>
        <begin position="258"/>
        <end position="325"/>
    </location>
</feature>
<feature type="region of interest" description="Disordered" evidence="3">
    <location>
        <begin position="1"/>
        <end position="280"/>
    </location>
</feature>
<evidence type="ECO:0000259" key="4">
    <source>
        <dbReference type="PROSITE" id="PS51279"/>
    </source>
</evidence>
<evidence type="ECO:0000313" key="6">
    <source>
        <dbReference type="Proteomes" id="UP000275078"/>
    </source>
</evidence>
<feature type="compositionally biased region" description="Basic and acidic residues" evidence="3">
    <location>
        <begin position="149"/>
        <end position="163"/>
    </location>
</feature>
<dbReference type="Pfam" id="PF07572">
    <property type="entry name" value="BCNT"/>
    <property type="match status" value="1"/>
</dbReference>
<gene>
    <name evidence="5" type="ORF">BJ508DRAFT_411216</name>
</gene>